<dbReference type="AlphaFoldDB" id="A0AAW9DR25"/>
<keyword evidence="8" id="KW-0061">Asparagine biosynthesis</keyword>
<comment type="similarity">
    <text evidence="2">Belongs to the asparagine synthetase family.</text>
</comment>
<dbReference type="PIRSF" id="PIRSF001589">
    <property type="entry name" value="Asn_synthetase_glu-h"/>
    <property type="match status" value="1"/>
</dbReference>
<evidence type="ECO:0000256" key="3">
    <source>
        <dbReference type="ARBA" id="ARBA00012737"/>
    </source>
</evidence>
<reference evidence="12 13" key="1">
    <citation type="submission" date="2023-11" db="EMBL/GenBank/DDBJ databases">
        <title>MicrobeMod: A computational toolkit for identifying prokaryotic methylation and restriction-modification with nanopore sequencing.</title>
        <authorList>
            <person name="Crits-Christoph A."/>
            <person name="Kang S.C."/>
            <person name="Lee H."/>
            <person name="Ostrov N."/>
        </authorList>
    </citation>
    <scope>NUCLEOTIDE SEQUENCE [LARGE SCALE GENOMIC DNA]</scope>
    <source>
        <strain evidence="12 13">DSMZ 700</strain>
    </source>
</reference>
<feature type="domain" description="Glutamine amidotransferase type-2" evidence="11">
    <location>
        <begin position="2"/>
        <end position="218"/>
    </location>
</feature>
<evidence type="ECO:0000256" key="7">
    <source>
        <dbReference type="ARBA" id="ARBA00048741"/>
    </source>
</evidence>
<evidence type="ECO:0000256" key="8">
    <source>
        <dbReference type="PIRSR" id="PIRSR001589-1"/>
    </source>
</evidence>
<comment type="catalytic activity">
    <reaction evidence="7">
        <text>L-aspartate + L-glutamine + ATP + H2O = L-asparagine + L-glutamate + AMP + diphosphate + H(+)</text>
        <dbReference type="Rhea" id="RHEA:12228"/>
        <dbReference type="ChEBI" id="CHEBI:15377"/>
        <dbReference type="ChEBI" id="CHEBI:15378"/>
        <dbReference type="ChEBI" id="CHEBI:29985"/>
        <dbReference type="ChEBI" id="CHEBI:29991"/>
        <dbReference type="ChEBI" id="CHEBI:30616"/>
        <dbReference type="ChEBI" id="CHEBI:33019"/>
        <dbReference type="ChEBI" id="CHEBI:58048"/>
        <dbReference type="ChEBI" id="CHEBI:58359"/>
        <dbReference type="ChEBI" id="CHEBI:456215"/>
        <dbReference type="EC" id="6.3.5.4"/>
    </reaction>
</comment>
<gene>
    <name evidence="12" type="primary">asnB</name>
    <name evidence="12" type="ORF">SIL87_11315</name>
</gene>
<keyword evidence="4 9" id="KW-0547">Nucleotide-binding</keyword>
<evidence type="ECO:0000259" key="11">
    <source>
        <dbReference type="PROSITE" id="PS51278"/>
    </source>
</evidence>
<dbReference type="Pfam" id="PF00733">
    <property type="entry name" value="Asn_synthase"/>
    <property type="match status" value="1"/>
</dbReference>
<dbReference type="RefSeq" id="WP_319614273.1">
    <property type="nucleotide sequence ID" value="NZ_JAWXYB010000018.1"/>
</dbReference>
<dbReference type="InterPro" id="IPR006426">
    <property type="entry name" value="Asn_synth_AEB"/>
</dbReference>
<dbReference type="SUPFAM" id="SSF56235">
    <property type="entry name" value="N-terminal nucleophile aminohydrolases (Ntn hydrolases)"/>
    <property type="match status" value="1"/>
</dbReference>
<dbReference type="GO" id="GO:0005524">
    <property type="term" value="F:ATP binding"/>
    <property type="evidence" value="ECO:0007669"/>
    <property type="project" value="UniProtKB-KW"/>
</dbReference>
<organism evidence="12 13">
    <name type="scientific">Acidiphilium acidophilum</name>
    <name type="common">Thiobacillus acidophilus</name>
    <dbReference type="NCBI Taxonomy" id="76588"/>
    <lineage>
        <taxon>Bacteria</taxon>
        <taxon>Pseudomonadati</taxon>
        <taxon>Pseudomonadota</taxon>
        <taxon>Alphaproteobacteria</taxon>
        <taxon>Acetobacterales</taxon>
        <taxon>Acidocellaceae</taxon>
        <taxon>Acidiphilium</taxon>
    </lineage>
</organism>
<keyword evidence="6 8" id="KW-0315">Glutamine amidotransferase</keyword>
<dbReference type="InterPro" id="IPR029055">
    <property type="entry name" value="Ntn_hydrolases_N"/>
</dbReference>
<accession>A0AAW9DR25</accession>
<dbReference type="PROSITE" id="PS51278">
    <property type="entry name" value="GATASE_TYPE_2"/>
    <property type="match status" value="1"/>
</dbReference>
<dbReference type="CDD" id="cd01991">
    <property type="entry name" value="Asn_synthase_B_C"/>
    <property type="match status" value="1"/>
</dbReference>
<feature type="binding site" evidence="9">
    <location>
        <begin position="367"/>
        <end position="368"/>
    </location>
    <ligand>
        <name>ATP</name>
        <dbReference type="ChEBI" id="CHEBI:30616"/>
    </ligand>
</feature>
<proteinExistence type="inferred from homology"/>
<dbReference type="NCBIfam" id="TIGR01536">
    <property type="entry name" value="asn_synth_AEB"/>
    <property type="match status" value="1"/>
</dbReference>
<dbReference type="InterPro" id="IPR014729">
    <property type="entry name" value="Rossmann-like_a/b/a_fold"/>
</dbReference>
<keyword evidence="8" id="KW-0028">Amino-acid biosynthesis</keyword>
<feature type="binding site" evidence="9">
    <location>
        <position position="104"/>
    </location>
    <ligand>
        <name>L-glutamine</name>
        <dbReference type="ChEBI" id="CHEBI:58359"/>
    </ligand>
</feature>
<comment type="pathway">
    <text evidence="1">Amino-acid biosynthesis; L-asparagine biosynthesis; L-asparagine from L-aspartate (L-Gln route): step 1/1.</text>
</comment>
<dbReference type="SUPFAM" id="SSF52402">
    <property type="entry name" value="Adenine nucleotide alpha hydrolases-like"/>
    <property type="match status" value="1"/>
</dbReference>
<feature type="active site" description="For GATase activity" evidence="8">
    <location>
        <position position="2"/>
    </location>
</feature>
<protein>
    <recommendedName>
        <fullName evidence="3">asparagine synthase (glutamine-hydrolyzing)</fullName>
        <ecNumber evidence="3">6.3.5.4</ecNumber>
    </recommendedName>
</protein>
<dbReference type="GO" id="GO:0004066">
    <property type="term" value="F:asparagine synthase (glutamine-hydrolyzing) activity"/>
    <property type="evidence" value="ECO:0007669"/>
    <property type="project" value="UniProtKB-EC"/>
</dbReference>
<evidence type="ECO:0000256" key="6">
    <source>
        <dbReference type="ARBA" id="ARBA00022962"/>
    </source>
</evidence>
<evidence type="ECO:0000256" key="9">
    <source>
        <dbReference type="PIRSR" id="PIRSR001589-2"/>
    </source>
</evidence>
<dbReference type="InterPro" id="IPR001962">
    <property type="entry name" value="Asn_synthase"/>
</dbReference>
<sequence length="641" mass="68839">MCGFTGLFPLRTARAGAVAIDPGLLRRMTDAIAHRGPDDEGFHVEPAIGMGFRRLSFLDLAAGHQPMGNEDDTVFVTFNGEIYNFAVLRGELIAQGHIFATRSDSEVLVHGWESWGVGLLDRINGMFAFALWDRTQRSLLLARDRIGKKPLYYGVAPDGTLAYGSELAALVPVPGLAAVLDPAAIEDFLAFGYIPDPASIYRDIRKLPPAHFMLIGEGEPLPSPRRYWSLPAPGPVPASMAEAAADLRSRLETSVAARMVADVPIGAFLSGGIDSGAIAALASRHCAAPLQCFTIGFPGPTDEREVAAMMADRCGATHVTQTVAPDDVIDAARFQAEVFGEPFGDHSSVPSLAVARLARTGVKGVVSGDGGDEVFGGYRRYRWHAIADRARRLLPDRARRALLAPIARAYPKLDHAPAWLRAKTTLTEISLDSAHGYYRTLCKLQDAERRGLMTPRLISLLDGHDPSAGIVAALDTGADALRAAQLVDLATYLPGDILVKVDRTSMRSGLEVRSPLLDHDLLAWGMALPSTLKLQNGVGKSVLRAAVGPLVPRAVLDRPKQGFVAPLAAELRRAAPRLRSALLGPAMLDTGWFDAEAIGRMIDQHEAGRADHAWKLWHLLVLEGFLARHAGAARATAALVA</sequence>
<evidence type="ECO:0000256" key="10">
    <source>
        <dbReference type="PIRSR" id="PIRSR001589-3"/>
    </source>
</evidence>
<keyword evidence="5 9" id="KW-0067">ATP-binding</keyword>
<dbReference type="Proteomes" id="UP001279553">
    <property type="component" value="Unassembled WGS sequence"/>
</dbReference>
<evidence type="ECO:0000313" key="13">
    <source>
        <dbReference type="Proteomes" id="UP001279553"/>
    </source>
</evidence>
<dbReference type="InterPro" id="IPR017932">
    <property type="entry name" value="GATase_2_dom"/>
</dbReference>
<dbReference type="GO" id="GO:0005829">
    <property type="term" value="C:cytosol"/>
    <property type="evidence" value="ECO:0007669"/>
    <property type="project" value="TreeGrafter"/>
</dbReference>
<dbReference type="PANTHER" id="PTHR43284:SF1">
    <property type="entry name" value="ASPARAGINE SYNTHETASE"/>
    <property type="match status" value="1"/>
</dbReference>
<dbReference type="Gene3D" id="3.40.50.620">
    <property type="entry name" value="HUPs"/>
    <property type="match status" value="1"/>
</dbReference>
<dbReference type="EMBL" id="JAWXYB010000018">
    <property type="protein sequence ID" value="MDX5931356.1"/>
    <property type="molecule type" value="Genomic_DNA"/>
</dbReference>
<feature type="binding site" evidence="9">
    <location>
        <position position="295"/>
    </location>
    <ligand>
        <name>ATP</name>
        <dbReference type="ChEBI" id="CHEBI:30616"/>
    </ligand>
</feature>
<dbReference type="GO" id="GO:0006529">
    <property type="term" value="P:asparagine biosynthetic process"/>
    <property type="evidence" value="ECO:0007669"/>
    <property type="project" value="UniProtKB-KW"/>
</dbReference>
<dbReference type="PANTHER" id="PTHR43284">
    <property type="entry name" value="ASPARAGINE SYNTHETASE (GLUTAMINE-HYDROLYZING)"/>
    <property type="match status" value="1"/>
</dbReference>
<dbReference type="EC" id="6.3.5.4" evidence="3"/>
<dbReference type="InterPro" id="IPR033738">
    <property type="entry name" value="AsnB_N"/>
</dbReference>
<dbReference type="InterPro" id="IPR051786">
    <property type="entry name" value="ASN_synthetase/amidase"/>
</dbReference>
<dbReference type="CDD" id="cd00712">
    <property type="entry name" value="AsnB"/>
    <property type="match status" value="1"/>
</dbReference>
<comment type="caution">
    <text evidence="12">The sequence shown here is derived from an EMBL/GenBank/DDBJ whole genome shotgun (WGS) entry which is preliminary data.</text>
</comment>
<keyword evidence="12" id="KW-0436">Ligase</keyword>
<evidence type="ECO:0000313" key="12">
    <source>
        <dbReference type="EMBL" id="MDX5931356.1"/>
    </source>
</evidence>
<evidence type="ECO:0000256" key="1">
    <source>
        <dbReference type="ARBA" id="ARBA00005187"/>
    </source>
</evidence>
<dbReference type="Pfam" id="PF13537">
    <property type="entry name" value="GATase_7"/>
    <property type="match status" value="1"/>
</dbReference>
<dbReference type="Gene3D" id="3.60.20.10">
    <property type="entry name" value="Glutamine Phosphoribosylpyrophosphate, subunit 1, domain 1"/>
    <property type="match status" value="1"/>
</dbReference>
<evidence type="ECO:0000256" key="4">
    <source>
        <dbReference type="ARBA" id="ARBA00022741"/>
    </source>
</evidence>
<evidence type="ECO:0000256" key="2">
    <source>
        <dbReference type="ARBA" id="ARBA00005752"/>
    </source>
</evidence>
<keyword evidence="13" id="KW-1185">Reference proteome</keyword>
<name>A0AAW9DR25_ACIAO</name>
<feature type="site" description="Important for beta-aspartyl-AMP intermediate formation" evidence="10">
    <location>
        <position position="369"/>
    </location>
</feature>
<evidence type="ECO:0000256" key="5">
    <source>
        <dbReference type="ARBA" id="ARBA00022840"/>
    </source>
</evidence>